<dbReference type="InterPro" id="IPR000463">
    <property type="entry name" value="Fatty_acid-bd"/>
</dbReference>
<dbReference type="GO" id="GO:0008289">
    <property type="term" value="F:lipid binding"/>
    <property type="evidence" value="ECO:0007669"/>
    <property type="project" value="InterPro"/>
</dbReference>
<name>A0A8C4QEI8_EPTBU</name>
<dbReference type="Pfam" id="PF00061">
    <property type="entry name" value="Lipocalin"/>
    <property type="match status" value="1"/>
</dbReference>
<reference evidence="3" key="2">
    <citation type="submission" date="2025-09" db="UniProtKB">
        <authorList>
            <consortium name="Ensembl"/>
        </authorList>
    </citation>
    <scope>IDENTIFICATION</scope>
</reference>
<evidence type="ECO:0000256" key="1">
    <source>
        <dbReference type="ARBA" id="ARBA00008390"/>
    </source>
</evidence>
<dbReference type="Proteomes" id="UP000694388">
    <property type="component" value="Unplaced"/>
</dbReference>
<dbReference type="InterPro" id="IPR012674">
    <property type="entry name" value="Calycin"/>
</dbReference>
<organism evidence="3 4">
    <name type="scientific">Eptatretus burgeri</name>
    <name type="common">Inshore hagfish</name>
    <dbReference type="NCBI Taxonomy" id="7764"/>
    <lineage>
        <taxon>Eukaryota</taxon>
        <taxon>Metazoa</taxon>
        <taxon>Chordata</taxon>
        <taxon>Craniata</taxon>
        <taxon>Vertebrata</taxon>
        <taxon>Cyclostomata</taxon>
        <taxon>Myxini</taxon>
        <taxon>Myxiniformes</taxon>
        <taxon>Myxinidae</taxon>
        <taxon>Eptatretinae</taxon>
        <taxon>Eptatretus</taxon>
    </lineage>
</organism>
<dbReference type="GeneTree" id="ENSGT00800000124172"/>
<proteinExistence type="inferred from homology"/>
<dbReference type="Ensembl" id="ENSEBUT00000014768.1">
    <property type="protein sequence ID" value="ENSEBUP00000014191.1"/>
    <property type="gene ID" value="ENSEBUG00000008947.1"/>
</dbReference>
<dbReference type="InterPro" id="IPR000566">
    <property type="entry name" value="Lipocln_cytosolic_FA-bd_dom"/>
</dbReference>
<dbReference type="Gene3D" id="2.40.128.20">
    <property type="match status" value="1"/>
</dbReference>
<evidence type="ECO:0000313" key="3">
    <source>
        <dbReference type="Ensembl" id="ENSEBUP00000014191.1"/>
    </source>
</evidence>
<dbReference type="SUPFAM" id="SSF50814">
    <property type="entry name" value="Lipocalins"/>
    <property type="match status" value="1"/>
</dbReference>
<reference evidence="3" key="1">
    <citation type="submission" date="2025-08" db="UniProtKB">
        <authorList>
            <consortium name="Ensembl"/>
        </authorList>
    </citation>
    <scope>IDENTIFICATION</scope>
</reference>
<dbReference type="AlphaFoldDB" id="A0A8C4QEI8"/>
<evidence type="ECO:0000313" key="4">
    <source>
        <dbReference type="Proteomes" id="UP000694388"/>
    </source>
</evidence>
<keyword evidence="4" id="KW-1185">Reference proteome</keyword>
<dbReference type="InterPro" id="IPR031259">
    <property type="entry name" value="ILBP"/>
</dbReference>
<comment type="similarity">
    <text evidence="1">Belongs to the calycin superfamily. Fatty-acid binding protein (FABP) family.</text>
</comment>
<feature type="domain" description="Lipocalin/cytosolic fatty-acid binding" evidence="2">
    <location>
        <begin position="13"/>
        <end position="140"/>
    </location>
</feature>
<evidence type="ECO:0000259" key="2">
    <source>
        <dbReference type="Pfam" id="PF00061"/>
    </source>
</evidence>
<dbReference type="PRINTS" id="PR00178">
    <property type="entry name" value="FATTYACIDBP"/>
</dbReference>
<dbReference type="OMA" id="GINLMKR"/>
<protein>
    <submittedName>
        <fullName evidence="3">Fatty acid binding protein 2, intestinal</fullName>
    </submittedName>
</protein>
<accession>A0A8C4QEI8</accession>
<sequence length="141" mass="15934">MTPSSNQRDMAFNGSWKVEKSENYGPLLEKMGMNMVKRAAAAHDNLTLSITQDGDNFTVKESSTFRTKEIPFTLAKMFQTTIADGTEVEGCWELQEGKLIGRFTRKDNKKDIVTVREVQGGNMTQTMTYEGVTAKRHFKKV</sequence>
<dbReference type="PANTHER" id="PTHR11955">
    <property type="entry name" value="FATTY ACID BINDING PROTEIN"/>
    <property type="match status" value="1"/>
</dbReference>